<dbReference type="Proteomes" id="UP001201873">
    <property type="component" value="Unassembled WGS sequence"/>
</dbReference>
<comment type="caution">
    <text evidence="2">The sequence shown here is derived from an EMBL/GenBank/DDBJ whole genome shotgun (WGS) entry which is preliminary data.</text>
</comment>
<dbReference type="RefSeq" id="WP_248824868.1">
    <property type="nucleotide sequence ID" value="NZ_JALKFT010000010.1"/>
</dbReference>
<organism evidence="2 3">
    <name type="scientific">Frankia umida</name>
    <dbReference type="NCBI Taxonomy" id="573489"/>
    <lineage>
        <taxon>Bacteria</taxon>
        <taxon>Bacillati</taxon>
        <taxon>Actinomycetota</taxon>
        <taxon>Actinomycetes</taxon>
        <taxon>Frankiales</taxon>
        <taxon>Frankiaceae</taxon>
        <taxon>Frankia</taxon>
    </lineage>
</organism>
<evidence type="ECO:0000313" key="3">
    <source>
        <dbReference type="Proteomes" id="UP001201873"/>
    </source>
</evidence>
<reference evidence="2 3" key="1">
    <citation type="submission" date="2022-04" db="EMBL/GenBank/DDBJ databases">
        <title>Genome diversity in the genus Frankia.</title>
        <authorList>
            <person name="Carlos-Shanley C."/>
            <person name="Hahn D."/>
        </authorList>
    </citation>
    <scope>NUCLEOTIDE SEQUENCE [LARGE SCALE GENOMIC DNA]</scope>
    <source>
        <strain evidence="2 3">Ag45/Mut15</strain>
    </source>
</reference>
<dbReference type="SUPFAM" id="SSF53041">
    <property type="entry name" value="Resolvase-like"/>
    <property type="match status" value="1"/>
</dbReference>
<feature type="domain" description="Recombinase" evidence="1">
    <location>
        <begin position="168"/>
        <end position="283"/>
    </location>
</feature>
<dbReference type="InterPro" id="IPR038109">
    <property type="entry name" value="DNA_bind_recomb_sf"/>
</dbReference>
<dbReference type="PANTHER" id="PTHR30461:SF23">
    <property type="entry name" value="DNA RECOMBINASE-RELATED"/>
    <property type="match status" value="1"/>
</dbReference>
<dbReference type="Gene3D" id="3.90.1750.20">
    <property type="entry name" value="Putative Large Serine Recombinase, Chain B, Domain 2"/>
    <property type="match status" value="1"/>
</dbReference>
<gene>
    <name evidence="2" type="ORF">MXD59_12755</name>
</gene>
<protein>
    <submittedName>
        <fullName evidence="2">Recombinase family protein</fullName>
    </submittedName>
</protein>
<keyword evidence="3" id="KW-1185">Reference proteome</keyword>
<dbReference type="InterPro" id="IPR006119">
    <property type="entry name" value="Resolv_N"/>
</dbReference>
<dbReference type="PANTHER" id="PTHR30461">
    <property type="entry name" value="DNA-INVERTASE FROM LAMBDOID PROPHAGE"/>
    <property type="match status" value="1"/>
</dbReference>
<accession>A0ABT0JYM2</accession>
<evidence type="ECO:0000259" key="1">
    <source>
        <dbReference type="PROSITE" id="PS51737"/>
    </source>
</evidence>
<name>A0ABT0JYM2_9ACTN</name>
<dbReference type="Gene3D" id="3.40.50.1390">
    <property type="entry name" value="Resolvase, N-terminal catalytic domain"/>
    <property type="match status" value="1"/>
</dbReference>
<dbReference type="EMBL" id="JALKFT010000010">
    <property type="protein sequence ID" value="MCK9876638.1"/>
    <property type="molecule type" value="Genomic_DNA"/>
</dbReference>
<dbReference type="Pfam" id="PF07508">
    <property type="entry name" value="Recombinase"/>
    <property type="match status" value="1"/>
</dbReference>
<dbReference type="SMART" id="SM00857">
    <property type="entry name" value="Resolvase"/>
    <property type="match status" value="1"/>
</dbReference>
<dbReference type="Pfam" id="PF00239">
    <property type="entry name" value="Resolvase"/>
    <property type="match status" value="1"/>
</dbReference>
<sequence length="482" mass="52571">MFPRDTELPVLPAIYVRISQDRLGLEQGVNRQVELALEHAARHGWTVPENMIFRDNDISALTGAFRPGYAALMQAIADGKVNTVIVYQTSRLWRNRRERAEGIEVLRAVQGRLVAVRGQSFDLSTATGRGFASMLGEQDSMESEIKGERVADAAYARALEGRANGRVAYGWNREYITDSQGRTLGFNDVEDTHQADVVRWVVDQLLARVSLDAITRMLNERGEPGPTGGTWGSSSVRKIALRPMNVGVRMYKREPIGEAAAPAIVDAGKHAMVVALLGDPARVTSRSGARRHLLTYNSGLAACGVCGSQLRVGKVGKHVLYQCGAAGCVGRNQAKVDDYAELVFIERMLRPDAAAVFARHDNSAHDARAEADELRVRLAAAADDYADGVITREQLARITSGIRPKLERAEEAARRSIPEVGPDLMRNMIADPEATWRGLDEVSSRHALLVGAGMHIRIMPVGRGPGFNPRSIKISWPGVGAV</sequence>
<dbReference type="CDD" id="cd00338">
    <property type="entry name" value="Ser_Recombinase"/>
    <property type="match status" value="1"/>
</dbReference>
<dbReference type="InterPro" id="IPR050639">
    <property type="entry name" value="SSR_resolvase"/>
</dbReference>
<dbReference type="InterPro" id="IPR036162">
    <property type="entry name" value="Resolvase-like_N_sf"/>
</dbReference>
<proteinExistence type="predicted"/>
<dbReference type="InterPro" id="IPR011109">
    <property type="entry name" value="DNA_bind_recombinase_dom"/>
</dbReference>
<evidence type="ECO:0000313" key="2">
    <source>
        <dbReference type="EMBL" id="MCK9876638.1"/>
    </source>
</evidence>
<dbReference type="PROSITE" id="PS51737">
    <property type="entry name" value="RECOMBINASE_DNA_BIND"/>
    <property type="match status" value="1"/>
</dbReference>